<dbReference type="InterPro" id="IPR001764">
    <property type="entry name" value="Glyco_hydro_3_N"/>
</dbReference>
<dbReference type="PANTHER" id="PTHR30480">
    <property type="entry name" value="BETA-HEXOSAMINIDASE-RELATED"/>
    <property type="match status" value="1"/>
</dbReference>
<comment type="similarity">
    <text evidence="2">Belongs to the glycosyl hydrolase 3 family.</text>
</comment>
<dbReference type="OrthoDB" id="9786661at2"/>
<dbReference type="Pfam" id="PF00933">
    <property type="entry name" value="Glyco_hydro_3"/>
    <property type="match status" value="1"/>
</dbReference>
<protein>
    <recommendedName>
        <fullName evidence="3">beta-N-acetylhexosaminidase</fullName>
        <ecNumber evidence="3">3.2.1.52</ecNumber>
    </recommendedName>
</protein>
<dbReference type="STRING" id="441119.SAMN04488047_10833"/>
<dbReference type="EC" id="3.2.1.52" evidence="3"/>
<dbReference type="Proteomes" id="UP000199356">
    <property type="component" value="Unassembled WGS sequence"/>
</dbReference>
<dbReference type="RefSeq" id="WP_093421739.1">
    <property type="nucleotide sequence ID" value="NZ_FOXA01000008.1"/>
</dbReference>
<dbReference type="InterPro" id="IPR019800">
    <property type="entry name" value="Glyco_hydro_3_AS"/>
</dbReference>
<dbReference type="InterPro" id="IPR036962">
    <property type="entry name" value="Glyco_hydro_3_N_sf"/>
</dbReference>
<dbReference type="InterPro" id="IPR050226">
    <property type="entry name" value="NagZ_Beta-hexosaminidase"/>
</dbReference>
<feature type="domain" description="Glycoside hydrolase family 3 N-terminal" evidence="6">
    <location>
        <begin position="30"/>
        <end position="294"/>
    </location>
</feature>
<sequence length="333" mass="35613">MAGQGAHILAPEGLSLSASERAFFAQADPWGFIVFARNIAHPEQLRRLTGELREAVGRDAPILIDQEGGRVQRLGPPYWRAWLPPLDQVRQAGEGAARSMYLRGRLIAEELRDVGIDVNCAPLSDVACDLTHPFLKNRCYGDTPEAVIAASRAITDGMAAGGVLPVLKHIPGHGRGEVDSHLGLPVVEASREELEAVDFAPFRALNDLPLGMTAHITYAALDDRPATQSSYVIRLIRDRIGFDGLLMTDDISMEALGGSIAERSRLSLDAGCDVILHCNGEMAEMEAVVAEAGRMTPRAQARADRALAARAAAQPFDAAEAEAELAALLEGGA</sequence>
<proteinExistence type="inferred from homology"/>
<dbReference type="AlphaFoldDB" id="A0A1I5R7I2"/>
<dbReference type="EMBL" id="FOXA01000008">
    <property type="protein sequence ID" value="SFP54482.1"/>
    <property type="molecule type" value="Genomic_DNA"/>
</dbReference>
<dbReference type="NCBIfam" id="NF003740">
    <property type="entry name" value="PRK05337.1"/>
    <property type="match status" value="1"/>
</dbReference>
<dbReference type="Gene3D" id="3.20.20.300">
    <property type="entry name" value="Glycoside hydrolase, family 3, N-terminal domain"/>
    <property type="match status" value="1"/>
</dbReference>
<dbReference type="InterPro" id="IPR017853">
    <property type="entry name" value="GH"/>
</dbReference>
<comment type="catalytic activity">
    <reaction evidence="1">
        <text>Hydrolysis of terminal non-reducing N-acetyl-D-hexosamine residues in N-acetyl-beta-D-hexosaminides.</text>
        <dbReference type="EC" id="3.2.1.52"/>
    </reaction>
</comment>
<keyword evidence="5" id="KW-0326">Glycosidase</keyword>
<organism evidence="7 8">
    <name type="scientific">Tranquillimonas alkanivorans</name>
    <dbReference type="NCBI Taxonomy" id="441119"/>
    <lineage>
        <taxon>Bacteria</taxon>
        <taxon>Pseudomonadati</taxon>
        <taxon>Pseudomonadota</taxon>
        <taxon>Alphaproteobacteria</taxon>
        <taxon>Rhodobacterales</taxon>
        <taxon>Roseobacteraceae</taxon>
        <taxon>Tranquillimonas</taxon>
    </lineage>
</organism>
<evidence type="ECO:0000313" key="8">
    <source>
        <dbReference type="Proteomes" id="UP000199356"/>
    </source>
</evidence>
<evidence type="ECO:0000256" key="4">
    <source>
        <dbReference type="ARBA" id="ARBA00022801"/>
    </source>
</evidence>
<keyword evidence="8" id="KW-1185">Reference proteome</keyword>
<reference evidence="7 8" key="1">
    <citation type="submission" date="2016-10" db="EMBL/GenBank/DDBJ databases">
        <authorList>
            <person name="de Groot N.N."/>
        </authorList>
    </citation>
    <scope>NUCLEOTIDE SEQUENCE [LARGE SCALE GENOMIC DNA]</scope>
    <source>
        <strain evidence="7 8">DSM 19547</strain>
    </source>
</reference>
<dbReference type="GO" id="GO:0004563">
    <property type="term" value="F:beta-N-acetylhexosaminidase activity"/>
    <property type="evidence" value="ECO:0007669"/>
    <property type="project" value="UniProtKB-EC"/>
</dbReference>
<evidence type="ECO:0000256" key="2">
    <source>
        <dbReference type="ARBA" id="ARBA00005336"/>
    </source>
</evidence>
<dbReference type="PROSITE" id="PS00775">
    <property type="entry name" value="GLYCOSYL_HYDROL_F3"/>
    <property type="match status" value="1"/>
</dbReference>
<accession>A0A1I5R7I2</accession>
<evidence type="ECO:0000256" key="1">
    <source>
        <dbReference type="ARBA" id="ARBA00001231"/>
    </source>
</evidence>
<gene>
    <name evidence="7" type="ORF">SAMN04488047_10833</name>
</gene>
<keyword evidence="4" id="KW-0378">Hydrolase</keyword>
<dbReference type="GO" id="GO:0009254">
    <property type="term" value="P:peptidoglycan turnover"/>
    <property type="evidence" value="ECO:0007669"/>
    <property type="project" value="TreeGrafter"/>
</dbReference>
<name>A0A1I5R7I2_9RHOB</name>
<evidence type="ECO:0000256" key="5">
    <source>
        <dbReference type="ARBA" id="ARBA00023295"/>
    </source>
</evidence>
<dbReference type="SUPFAM" id="SSF51445">
    <property type="entry name" value="(Trans)glycosidases"/>
    <property type="match status" value="1"/>
</dbReference>
<evidence type="ECO:0000256" key="3">
    <source>
        <dbReference type="ARBA" id="ARBA00012663"/>
    </source>
</evidence>
<evidence type="ECO:0000313" key="7">
    <source>
        <dbReference type="EMBL" id="SFP54482.1"/>
    </source>
</evidence>
<evidence type="ECO:0000259" key="6">
    <source>
        <dbReference type="Pfam" id="PF00933"/>
    </source>
</evidence>
<dbReference type="PANTHER" id="PTHR30480:SF13">
    <property type="entry name" value="BETA-HEXOSAMINIDASE"/>
    <property type="match status" value="1"/>
</dbReference>
<dbReference type="GO" id="GO:0005975">
    <property type="term" value="P:carbohydrate metabolic process"/>
    <property type="evidence" value="ECO:0007669"/>
    <property type="project" value="InterPro"/>
</dbReference>